<dbReference type="HOGENOM" id="CLU_009600_0_4_5"/>
<dbReference type="InterPro" id="IPR020556">
    <property type="entry name" value="Amidase_CS"/>
</dbReference>
<dbReference type="Gene3D" id="3.90.1300.10">
    <property type="entry name" value="Amidase signature (AS) domain"/>
    <property type="match status" value="1"/>
</dbReference>
<dbReference type="InterPro" id="IPR000120">
    <property type="entry name" value="Amidase"/>
</dbReference>
<feature type="domain" description="Amidase" evidence="2">
    <location>
        <begin position="51"/>
        <end position="427"/>
    </location>
</feature>
<name>W8S6W6_9RHOB</name>
<keyword evidence="4" id="KW-1185">Reference proteome</keyword>
<dbReference type="PANTHER" id="PTHR11895:SF7">
    <property type="entry name" value="GLUTAMYL-TRNA(GLN) AMIDOTRANSFERASE SUBUNIT A, MITOCHONDRIAL"/>
    <property type="match status" value="1"/>
</dbReference>
<dbReference type="eggNOG" id="COG0154">
    <property type="taxonomic scope" value="Bacteria"/>
</dbReference>
<comment type="similarity">
    <text evidence="1">Belongs to the amidase family.</text>
</comment>
<evidence type="ECO:0000313" key="3">
    <source>
        <dbReference type="EMBL" id="AHM04661.1"/>
    </source>
</evidence>
<dbReference type="STRING" id="1294273.roselon_02326"/>
<evidence type="ECO:0000259" key="2">
    <source>
        <dbReference type="Pfam" id="PF01425"/>
    </source>
</evidence>
<accession>W8S6W6</accession>
<protein>
    <submittedName>
        <fullName evidence="3">Putative amidase</fullName>
    </submittedName>
</protein>
<dbReference type="AlphaFoldDB" id="W8S6W6"/>
<evidence type="ECO:0000256" key="1">
    <source>
        <dbReference type="ARBA" id="ARBA00009199"/>
    </source>
</evidence>
<dbReference type="Pfam" id="PF01425">
    <property type="entry name" value="Amidase"/>
    <property type="match status" value="1"/>
</dbReference>
<dbReference type="InterPro" id="IPR036928">
    <property type="entry name" value="AS_sf"/>
</dbReference>
<dbReference type="InterPro" id="IPR023631">
    <property type="entry name" value="Amidase_dom"/>
</dbReference>
<organism evidence="3 4">
    <name type="scientific">Roseicyclus elongatus DSM 19469</name>
    <dbReference type="NCBI Taxonomy" id="1294273"/>
    <lineage>
        <taxon>Bacteria</taxon>
        <taxon>Pseudomonadati</taxon>
        <taxon>Pseudomonadota</taxon>
        <taxon>Alphaproteobacteria</taxon>
        <taxon>Rhodobacterales</taxon>
        <taxon>Roseobacteraceae</taxon>
        <taxon>Roseicyclus</taxon>
    </lineage>
</organism>
<dbReference type="RefSeq" id="WP_025312428.1">
    <property type="nucleotide sequence ID" value="NZ_CP004372.1"/>
</dbReference>
<proteinExistence type="inferred from homology"/>
<gene>
    <name evidence="3" type="ORF">roselon_02326</name>
</gene>
<dbReference type="EMBL" id="CP004372">
    <property type="protein sequence ID" value="AHM04661.1"/>
    <property type="molecule type" value="Genomic_DNA"/>
</dbReference>
<dbReference type="Proteomes" id="UP000019593">
    <property type="component" value="Chromosome"/>
</dbReference>
<sequence>MSDATALAGHIAAGRITARSAMASSHDAAEAQSGLGSVARLLPREVALGMAAAPGPFCGVPMLGKDLGAATQGLVACAGSPALRSRLSDPDEDSPFFARLRAAGALPFGLSTVPEFGFALSAEPPEVLPARNPFDPTRTPGGSSGGAAAAVAGGIVALAHATDAAGSIRVPAACCGLWGLKPSRGALPQGPGFFNNLMGVAGDGVLARSLRDVATAYELTASEARGVSADAAELPLPRRPRIALALAQRCSTADQDAARATAELFAATGCEVMEINAPDALGAKCHALAGRILSLSQAEWLDTLGVPDAEVSPLIAACRARGVAITGTQAFAMTREVAQLSHFGWALFDRCDAILMPILSGPPPEIGHFDFTATDVDAHLAAMEAMAPNAAIANVCGLPALAIPAGMADGLPVGVQLMGPMGSDAALQRLAARIVDALPPIPYPAPIAGMPQ</sequence>
<dbReference type="GO" id="GO:0003824">
    <property type="term" value="F:catalytic activity"/>
    <property type="evidence" value="ECO:0007669"/>
    <property type="project" value="InterPro"/>
</dbReference>
<dbReference type="OrthoDB" id="9777859at2"/>
<dbReference type="PROSITE" id="PS00571">
    <property type="entry name" value="AMIDASES"/>
    <property type="match status" value="1"/>
</dbReference>
<dbReference type="PANTHER" id="PTHR11895">
    <property type="entry name" value="TRANSAMIDASE"/>
    <property type="match status" value="1"/>
</dbReference>
<reference evidence="3 4" key="1">
    <citation type="submission" date="2013-03" db="EMBL/GenBank/DDBJ databases">
        <authorList>
            <person name="Fiebig A."/>
            <person name="Goeker M."/>
            <person name="Klenk H.-P.P."/>
        </authorList>
    </citation>
    <scope>NUCLEOTIDE SEQUENCE [LARGE SCALE GENOMIC DNA]</scope>
    <source>
        <strain evidence="4">DSM 19469</strain>
    </source>
</reference>
<evidence type="ECO:0000313" key="4">
    <source>
        <dbReference type="Proteomes" id="UP000019593"/>
    </source>
</evidence>
<dbReference type="SUPFAM" id="SSF75304">
    <property type="entry name" value="Amidase signature (AS) enzymes"/>
    <property type="match status" value="1"/>
</dbReference>
<dbReference type="KEGG" id="red:roselon_02326"/>
<dbReference type="PATRIC" id="fig|1294273.3.peg.2296"/>